<evidence type="ECO:0000256" key="6">
    <source>
        <dbReference type="SAM" id="Phobius"/>
    </source>
</evidence>
<evidence type="ECO:0000256" key="5">
    <source>
        <dbReference type="ARBA" id="ARBA00023136"/>
    </source>
</evidence>
<name>A0A6F8ZK19_9FIRM</name>
<evidence type="ECO:0000256" key="1">
    <source>
        <dbReference type="ARBA" id="ARBA00004651"/>
    </source>
</evidence>
<feature type="transmembrane region" description="Helical" evidence="6">
    <location>
        <begin position="277"/>
        <end position="297"/>
    </location>
</feature>
<dbReference type="InterPro" id="IPR050833">
    <property type="entry name" value="Poly_Biosynth_Transport"/>
</dbReference>
<organism evidence="7 8">
    <name type="scientific">Candidatus Hydrogenisulfobacillus filiaventi</name>
    <dbReference type="NCBI Taxonomy" id="2707344"/>
    <lineage>
        <taxon>Bacteria</taxon>
        <taxon>Bacillati</taxon>
        <taxon>Bacillota</taxon>
        <taxon>Clostridia</taxon>
        <taxon>Eubacteriales</taxon>
        <taxon>Clostridiales Family XVII. Incertae Sedis</taxon>
        <taxon>Candidatus Hydrogenisulfobacillus</taxon>
    </lineage>
</organism>
<keyword evidence="2" id="KW-1003">Cell membrane</keyword>
<feature type="transmembrane region" description="Helical" evidence="6">
    <location>
        <begin position="157"/>
        <end position="175"/>
    </location>
</feature>
<sequence length="506" mass="51477">MGGSVWSGALWLSLGSLVSRLLGAVYRIFLPRILGDYGVGLFQMAYPLYAVLLALSINGVPVALAKATAAQRAAGRAAEADRLAAWTFRILLGVGSLLAAVVGLGAPWLARVVFREPAAAWSIRALAPALAFVAGEAALRGAFLGQRRTGPAAASQVLEQLVRVAVMFPLALALLPRGVHWAAAGATAGAPAGALAGTLLLLILNRRRGPRPRGPWPRAALLRLAADAAPMSLSGLLFPLLMLADSVVVPARLAAAGLGLRQATAAYGRLSGEAMPLVNLTLIAGAALAASLVPEVAQAVARGEGGRAEERVQQVVTLVWAAALPMSGGLMVLAPALTRLLYGGAGAAPALRVLAAGVGFLSLQQVLAAALQAAGRGWAPVANLVWGALLKLALSWALTPWLGIRGAAAGTVAAAVVAALLNWRAWRRQCQRPSDWTTLLAPAAWPLAATVVMGTAVQLWMAAAPAAGATAGLWALGAVAVGAAVYGLTLVAVGQAGVLARIWAGR</sequence>
<dbReference type="EMBL" id="LR778114">
    <property type="protein sequence ID" value="CAB1130110.1"/>
    <property type="molecule type" value="Genomic_DNA"/>
</dbReference>
<dbReference type="GO" id="GO:0005886">
    <property type="term" value="C:plasma membrane"/>
    <property type="evidence" value="ECO:0007669"/>
    <property type="project" value="UniProtKB-SubCell"/>
</dbReference>
<feature type="transmembrane region" description="Helical" evidence="6">
    <location>
        <begin position="86"/>
        <end position="109"/>
    </location>
</feature>
<dbReference type="Pfam" id="PF01943">
    <property type="entry name" value="Polysacc_synt"/>
    <property type="match status" value="1"/>
</dbReference>
<evidence type="ECO:0000313" key="8">
    <source>
        <dbReference type="Proteomes" id="UP000503399"/>
    </source>
</evidence>
<gene>
    <name evidence="7" type="ORF">R50_2618</name>
</gene>
<feature type="transmembrane region" description="Helical" evidence="6">
    <location>
        <begin position="224"/>
        <end position="244"/>
    </location>
</feature>
<accession>A0A6F8ZK19</accession>
<dbReference type="InterPro" id="IPR002797">
    <property type="entry name" value="Polysacc_synth"/>
</dbReference>
<feature type="transmembrane region" description="Helical" evidence="6">
    <location>
        <begin position="438"/>
        <end position="461"/>
    </location>
</feature>
<dbReference type="PIRSF" id="PIRSF038958">
    <property type="entry name" value="PG_synth_SpoVB"/>
    <property type="match status" value="1"/>
</dbReference>
<feature type="transmembrane region" description="Helical" evidence="6">
    <location>
        <begin position="350"/>
        <end position="371"/>
    </location>
</feature>
<dbReference type="AlphaFoldDB" id="A0A6F8ZK19"/>
<dbReference type="PANTHER" id="PTHR30250:SF24">
    <property type="entry name" value="STAGE V SPORULATION PROTEIN B"/>
    <property type="match status" value="1"/>
</dbReference>
<feature type="transmembrane region" description="Helical" evidence="6">
    <location>
        <begin position="318"/>
        <end position="338"/>
    </location>
</feature>
<feature type="transmembrane region" description="Helical" evidence="6">
    <location>
        <begin position="47"/>
        <end position="65"/>
    </location>
</feature>
<evidence type="ECO:0000256" key="3">
    <source>
        <dbReference type="ARBA" id="ARBA00022692"/>
    </source>
</evidence>
<feature type="transmembrane region" description="Helical" evidence="6">
    <location>
        <begin position="121"/>
        <end position="145"/>
    </location>
</feature>
<dbReference type="Proteomes" id="UP000503399">
    <property type="component" value="Chromosome"/>
</dbReference>
<comment type="subcellular location">
    <subcellularLocation>
        <location evidence="1">Cell membrane</location>
        <topology evidence="1">Multi-pass membrane protein</topology>
    </subcellularLocation>
</comment>
<evidence type="ECO:0000256" key="2">
    <source>
        <dbReference type="ARBA" id="ARBA00022475"/>
    </source>
</evidence>
<dbReference type="PANTHER" id="PTHR30250">
    <property type="entry name" value="PST FAMILY PREDICTED COLANIC ACID TRANSPORTER"/>
    <property type="match status" value="1"/>
</dbReference>
<evidence type="ECO:0000313" key="7">
    <source>
        <dbReference type="EMBL" id="CAB1130110.1"/>
    </source>
</evidence>
<proteinExistence type="predicted"/>
<keyword evidence="5 6" id="KW-0472">Membrane</keyword>
<feature type="transmembrane region" description="Helical" evidence="6">
    <location>
        <begin position="181"/>
        <end position="204"/>
    </location>
</feature>
<protein>
    <submittedName>
        <fullName evidence="7">Stage V sporulation protein B</fullName>
    </submittedName>
</protein>
<keyword evidence="4 6" id="KW-1133">Transmembrane helix</keyword>
<dbReference type="KEGG" id="hfv:R50_2618"/>
<feature type="transmembrane region" description="Helical" evidence="6">
    <location>
        <begin position="473"/>
        <end position="500"/>
    </location>
</feature>
<dbReference type="CDD" id="cd13124">
    <property type="entry name" value="MATE_SpoVB_like"/>
    <property type="match status" value="1"/>
</dbReference>
<evidence type="ECO:0000256" key="4">
    <source>
        <dbReference type="ARBA" id="ARBA00022989"/>
    </source>
</evidence>
<reference evidence="7 8" key="1">
    <citation type="submission" date="2020-02" db="EMBL/GenBank/DDBJ databases">
        <authorList>
            <person name="Hogendoorn C."/>
        </authorList>
    </citation>
    <scope>NUCLEOTIDE SEQUENCE [LARGE SCALE GENOMIC DNA]</scope>
    <source>
        <strain evidence="7">R501</strain>
    </source>
</reference>
<feature type="transmembrane region" description="Helical" evidence="6">
    <location>
        <begin position="404"/>
        <end position="426"/>
    </location>
</feature>
<feature type="transmembrane region" description="Helical" evidence="6">
    <location>
        <begin position="378"/>
        <end position="398"/>
    </location>
</feature>
<dbReference type="InterPro" id="IPR024923">
    <property type="entry name" value="PG_synth_SpoVB"/>
</dbReference>
<keyword evidence="8" id="KW-1185">Reference proteome</keyword>
<keyword evidence="3 6" id="KW-0812">Transmembrane</keyword>